<dbReference type="SUPFAM" id="SSF88713">
    <property type="entry name" value="Glycoside hydrolase/deacetylase"/>
    <property type="match status" value="1"/>
</dbReference>
<proteinExistence type="predicted"/>
<protein>
    <submittedName>
        <fullName evidence="1">Polysaccharide deacetylase family protein</fullName>
    </submittedName>
</protein>
<name>A0A975JEA1_9RHOB</name>
<reference evidence="1" key="1">
    <citation type="submission" date="2021-04" db="EMBL/GenBank/DDBJ databases">
        <title>Complete genome sequence for Sulfitobacter sp. strain JK7-1.</title>
        <authorList>
            <person name="Park S.-J."/>
        </authorList>
    </citation>
    <scope>NUCLEOTIDE SEQUENCE</scope>
    <source>
        <strain evidence="1">JK7-1</strain>
    </source>
</reference>
<dbReference type="EMBL" id="CP073581">
    <property type="protein sequence ID" value="QUJ76675.1"/>
    <property type="molecule type" value="Genomic_DNA"/>
</dbReference>
<dbReference type="AlphaFoldDB" id="A0A975JEA1"/>
<dbReference type="GO" id="GO:0005975">
    <property type="term" value="P:carbohydrate metabolic process"/>
    <property type="evidence" value="ECO:0007669"/>
    <property type="project" value="InterPro"/>
</dbReference>
<dbReference type="RefSeq" id="WP_212704872.1">
    <property type="nucleotide sequence ID" value="NZ_CP073581.1"/>
</dbReference>
<dbReference type="Proteomes" id="UP000683291">
    <property type="component" value="Chromosome 1"/>
</dbReference>
<gene>
    <name evidence="1" type="ORF">KDD17_00980</name>
</gene>
<dbReference type="Gene3D" id="3.20.20.370">
    <property type="entry name" value="Glycoside hydrolase/deacetylase"/>
    <property type="match status" value="1"/>
</dbReference>
<organism evidence="1 2">
    <name type="scientific">Sulfitobacter albidus</name>
    <dbReference type="NCBI Taxonomy" id="2829501"/>
    <lineage>
        <taxon>Bacteria</taxon>
        <taxon>Pseudomonadati</taxon>
        <taxon>Pseudomonadota</taxon>
        <taxon>Alphaproteobacteria</taxon>
        <taxon>Rhodobacterales</taxon>
        <taxon>Roseobacteraceae</taxon>
        <taxon>Sulfitobacter</taxon>
    </lineage>
</organism>
<evidence type="ECO:0000313" key="1">
    <source>
        <dbReference type="EMBL" id="QUJ76675.1"/>
    </source>
</evidence>
<evidence type="ECO:0000313" key="2">
    <source>
        <dbReference type="Proteomes" id="UP000683291"/>
    </source>
</evidence>
<sequence>MSVWSPLRATLREMRRQGCALPIWWRDDDAVAATPALERLTRLSVRLRVPVHLAVIPGALEGSLAPFIADTPALVPVVHGWRHVNHAPEGAKKAEFGHPRAAAPEELEAGLATLRAAFGTRTMPMFVPPWNRLTPSLMPDIATAGYAAVSTYGPRETSPPAPGITQINTHIDPIDWRGTRGLVDQTTLVARLTATVRARLTKQADATEPLGLLTHHLVHTPEVWDFAERCLAELLDGGAEVARVI</sequence>
<dbReference type="KEGG" id="sual:KDD17_00980"/>
<dbReference type="InterPro" id="IPR049591">
    <property type="entry name" value="CE4_u4-like"/>
</dbReference>
<dbReference type="CDD" id="cd10928">
    <property type="entry name" value="CE4_u4"/>
    <property type="match status" value="1"/>
</dbReference>
<accession>A0A975JEA1</accession>
<keyword evidence="2" id="KW-1185">Reference proteome</keyword>
<dbReference type="InterPro" id="IPR011330">
    <property type="entry name" value="Glyco_hydro/deAcase_b/a-brl"/>
</dbReference>